<keyword evidence="2" id="KW-1185">Reference proteome</keyword>
<dbReference type="EMBL" id="LFZO01000011">
    <property type="protein sequence ID" value="KXT18058.1"/>
    <property type="molecule type" value="Genomic_DNA"/>
</dbReference>
<protein>
    <submittedName>
        <fullName evidence="1">Uncharacterized protein</fullName>
    </submittedName>
</protein>
<dbReference type="SUPFAM" id="SSF48452">
    <property type="entry name" value="TPR-like"/>
    <property type="match status" value="1"/>
</dbReference>
<comment type="caution">
    <text evidence="1">The sequence shown here is derived from an EMBL/GenBank/DDBJ whole genome shotgun (WGS) entry which is preliminary data.</text>
</comment>
<name>A0A139ITF1_9PEZI</name>
<gene>
    <name evidence="1" type="ORF">AC579_4550</name>
</gene>
<sequence>MGTTLHEFGEYSAAIERYREALKHGPSDWMLELGLARALNLSNIDRRQRETTEEVVAVLRSLMADNGSFLDTDTEYRRWYWEDILFLLALPLTKIDKHTEAQEHYKRILQGGVDKNDFDDPSQHAALALFACLNWQEKHDEVMDFLEQLSGRTHMLENWPIALFDTSFDNTDLHGRIISSANHAGRLGTSIRIY</sequence>
<dbReference type="Proteomes" id="UP000073492">
    <property type="component" value="Unassembled WGS sequence"/>
</dbReference>
<organism evidence="1 2">
    <name type="scientific">Pseudocercospora musae</name>
    <dbReference type="NCBI Taxonomy" id="113226"/>
    <lineage>
        <taxon>Eukaryota</taxon>
        <taxon>Fungi</taxon>
        <taxon>Dikarya</taxon>
        <taxon>Ascomycota</taxon>
        <taxon>Pezizomycotina</taxon>
        <taxon>Dothideomycetes</taxon>
        <taxon>Dothideomycetidae</taxon>
        <taxon>Mycosphaerellales</taxon>
        <taxon>Mycosphaerellaceae</taxon>
        <taxon>Pseudocercospora</taxon>
    </lineage>
</organism>
<evidence type="ECO:0000313" key="2">
    <source>
        <dbReference type="Proteomes" id="UP000073492"/>
    </source>
</evidence>
<reference evidence="1 2" key="1">
    <citation type="submission" date="2015-07" db="EMBL/GenBank/DDBJ databases">
        <title>Comparative genomics of the Sigatoka disease complex on banana suggests a link between parallel evolutionary changes in Pseudocercospora fijiensis and Pseudocercospora eumusae and increased virulence on the banana host.</title>
        <authorList>
            <person name="Chang T.-C."/>
            <person name="Salvucci A."/>
            <person name="Crous P.W."/>
            <person name="Stergiopoulos I."/>
        </authorList>
    </citation>
    <scope>NUCLEOTIDE SEQUENCE [LARGE SCALE GENOMIC DNA]</scope>
    <source>
        <strain evidence="1 2">CBS 116634</strain>
    </source>
</reference>
<dbReference type="Gene3D" id="1.25.40.10">
    <property type="entry name" value="Tetratricopeptide repeat domain"/>
    <property type="match status" value="1"/>
</dbReference>
<proteinExistence type="predicted"/>
<dbReference type="OrthoDB" id="2913095at2759"/>
<evidence type="ECO:0000313" key="1">
    <source>
        <dbReference type="EMBL" id="KXT18058.1"/>
    </source>
</evidence>
<dbReference type="AlphaFoldDB" id="A0A139ITF1"/>
<dbReference type="InterPro" id="IPR011990">
    <property type="entry name" value="TPR-like_helical_dom_sf"/>
</dbReference>
<accession>A0A139ITF1</accession>